<dbReference type="Pfam" id="PF14358">
    <property type="entry name" value="DUF4405"/>
    <property type="match status" value="1"/>
</dbReference>
<reference evidence="3 4" key="1">
    <citation type="submission" date="2019-07" db="EMBL/GenBank/DDBJ databases">
        <title>Genomic Encyclopedia of Type Strains, Phase IV (KMG-IV): sequencing the most valuable type-strain genomes for metagenomic binning, comparative biology and taxonomic classification.</title>
        <authorList>
            <person name="Goeker M."/>
        </authorList>
    </citation>
    <scope>NUCLEOTIDE SEQUENCE [LARGE SCALE GENOMIC DNA]</scope>
    <source>
        <strain evidence="3 4">SS015</strain>
    </source>
</reference>
<sequence>MRSFTSLLTAFSFLVMSISGLIAFVMPQGRIAYWNDWSLFGLDKPAWSNIHIATGLLFLLAGIIHTCLNWKALLSYLSSRRTGLRSRRPLLAAAALTLFFSIGAVLEPPPLRQLFDFNAWVKESWISSAAQKPPFGHAELSSLADLCDKQKIDLDEAMAKLREAGLQGIDATATLKQIATANHRSPAAVYALIRPARTAAAPHHYTPELVQERFEGTGIGRKTLADLCREFSIPPERAATKLAERGWVLDQGENLKTAADRLEVSPIEILQTLLSGEKIIHPNL</sequence>
<keyword evidence="1" id="KW-0812">Transmembrane</keyword>
<feature type="domain" description="Flavinylation-associated cytochrome" evidence="2">
    <location>
        <begin position="4"/>
        <end position="70"/>
    </location>
</feature>
<keyword evidence="1" id="KW-0472">Membrane</keyword>
<dbReference type="InterPro" id="IPR025517">
    <property type="entry name" value="DUF4405"/>
</dbReference>
<dbReference type="EMBL" id="VNIB01000003">
    <property type="protein sequence ID" value="TYO99353.1"/>
    <property type="molecule type" value="Genomic_DNA"/>
</dbReference>
<dbReference type="AlphaFoldDB" id="A0A5D3WMC6"/>
<dbReference type="RefSeq" id="WP_148895272.1">
    <property type="nucleotide sequence ID" value="NZ_VNIB01000003.1"/>
</dbReference>
<gene>
    <name evidence="3" type="ORF">EDC39_103199</name>
</gene>
<proteinExistence type="predicted"/>
<name>A0A5D3WMC6_9BACT</name>
<accession>A0A5D3WMC6</accession>
<feature type="transmembrane region" description="Helical" evidence="1">
    <location>
        <begin position="89"/>
        <end position="106"/>
    </location>
</feature>
<comment type="caution">
    <text evidence="3">The sequence shown here is derived from an EMBL/GenBank/DDBJ whole genome shotgun (WGS) entry which is preliminary data.</text>
</comment>
<evidence type="ECO:0000259" key="2">
    <source>
        <dbReference type="Pfam" id="PF14358"/>
    </source>
</evidence>
<evidence type="ECO:0000313" key="3">
    <source>
        <dbReference type="EMBL" id="TYO99353.1"/>
    </source>
</evidence>
<dbReference type="Proteomes" id="UP000324159">
    <property type="component" value="Unassembled WGS sequence"/>
</dbReference>
<keyword evidence="4" id="KW-1185">Reference proteome</keyword>
<evidence type="ECO:0000256" key="1">
    <source>
        <dbReference type="SAM" id="Phobius"/>
    </source>
</evidence>
<evidence type="ECO:0000313" key="4">
    <source>
        <dbReference type="Proteomes" id="UP000324159"/>
    </source>
</evidence>
<feature type="transmembrane region" description="Helical" evidence="1">
    <location>
        <begin position="47"/>
        <end position="68"/>
    </location>
</feature>
<keyword evidence="1" id="KW-1133">Transmembrane helix</keyword>
<dbReference type="OrthoDB" id="9793491at2"/>
<protein>
    <submittedName>
        <fullName evidence="3">Uncharacterized protein DUF4405</fullName>
    </submittedName>
</protein>
<organism evidence="3 4">
    <name type="scientific">Geothermobacter ehrlichii</name>
    <dbReference type="NCBI Taxonomy" id="213224"/>
    <lineage>
        <taxon>Bacteria</taxon>
        <taxon>Pseudomonadati</taxon>
        <taxon>Thermodesulfobacteriota</taxon>
        <taxon>Desulfuromonadia</taxon>
        <taxon>Desulfuromonadales</taxon>
        <taxon>Geothermobacteraceae</taxon>
        <taxon>Geothermobacter</taxon>
    </lineage>
</organism>